<sequence>MRRVLQIIVIGLVLLTALSQLGAPAAAMVHARAMEAHDMADCIACPESHHKGQPAQDMSCPHAQMLSAALPVLPGVAPAQTDMAMNLRPLESPQPLAHEPQLDLPPPRL</sequence>
<dbReference type="AlphaFoldDB" id="A0A2A4CR02"/>
<proteinExistence type="predicted"/>
<comment type="caution">
    <text evidence="3">The sequence shown here is derived from an EMBL/GenBank/DDBJ whole genome shotgun (WGS) entry which is preliminary data.</text>
</comment>
<accession>A0A2A4CR02</accession>
<gene>
    <name evidence="3" type="ORF">CLN94_06295</name>
</gene>
<feature type="chain" id="PRO_5012426752" evidence="2">
    <location>
        <begin position="23"/>
        <end position="109"/>
    </location>
</feature>
<name>A0A2A4CR02_9RHOB</name>
<evidence type="ECO:0000256" key="2">
    <source>
        <dbReference type="SAM" id="SignalP"/>
    </source>
</evidence>
<feature type="region of interest" description="Disordered" evidence="1">
    <location>
        <begin position="86"/>
        <end position="109"/>
    </location>
</feature>
<dbReference type="EMBL" id="NTJD01000004">
    <property type="protein sequence ID" value="PCD76718.1"/>
    <property type="molecule type" value="Genomic_DNA"/>
</dbReference>
<evidence type="ECO:0000256" key="1">
    <source>
        <dbReference type="SAM" id="MobiDB-lite"/>
    </source>
</evidence>
<evidence type="ECO:0000313" key="3">
    <source>
        <dbReference type="EMBL" id="PCD76718.1"/>
    </source>
</evidence>
<dbReference type="RefSeq" id="WP_096432316.1">
    <property type="nucleotide sequence ID" value="NZ_NTJD01000004.1"/>
</dbReference>
<feature type="signal peptide" evidence="2">
    <location>
        <begin position="1"/>
        <end position="22"/>
    </location>
</feature>
<organism evidence="3 4">
    <name type="scientific">Pseudothioclava arenosa</name>
    <dbReference type="NCBI Taxonomy" id="1795308"/>
    <lineage>
        <taxon>Bacteria</taxon>
        <taxon>Pseudomonadati</taxon>
        <taxon>Pseudomonadota</taxon>
        <taxon>Alphaproteobacteria</taxon>
        <taxon>Rhodobacterales</taxon>
        <taxon>Paracoccaceae</taxon>
        <taxon>Pseudothioclava</taxon>
    </lineage>
</organism>
<dbReference type="Proteomes" id="UP000243507">
    <property type="component" value="Unassembled WGS sequence"/>
</dbReference>
<keyword evidence="2" id="KW-0732">Signal</keyword>
<reference evidence="3 4" key="1">
    <citation type="submission" date="2017-09" db="EMBL/GenBank/DDBJ databases">
        <title>A multilocus sequence analysis scheme for characterization of bacteria in the genus Thioclava.</title>
        <authorList>
            <person name="Liu Y."/>
            <person name="Shao Z."/>
        </authorList>
    </citation>
    <scope>NUCLEOTIDE SEQUENCE [LARGE SCALE GENOMIC DNA]</scope>
    <source>
        <strain evidence="3 4">CAU 1312</strain>
    </source>
</reference>
<dbReference type="OrthoDB" id="7875765at2"/>
<evidence type="ECO:0000313" key="4">
    <source>
        <dbReference type="Proteomes" id="UP000243507"/>
    </source>
</evidence>
<protein>
    <submittedName>
        <fullName evidence="3">Uncharacterized protein</fullName>
    </submittedName>
</protein>
<keyword evidence="4" id="KW-1185">Reference proteome</keyword>